<dbReference type="GO" id="GO:0000247">
    <property type="term" value="F:C-8 sterol isomerase activity"/>
    <property type="evidence" value="ECO:0007669"/>
    <property type="project" value="TreeGrafter"/>
</dbReference>
<feature type="transmembrane region" description="Helical" evidence="15">
    <location>
        <begin position="145"/>
        <end position="165"/>
    </location>
</feature>
<keyword evidence="12" id="KW-0413">Isomerase</keyword>
<dbReference type="GO" id="GO:0004769">
    <property type="term" value="F:steroid Delta-isomerase activity"/>
    <property type="evidence" value="ECO:0007669"/>
    <property type="project" value="TreeGrafter"/>
</dbReference>
<evidence type="ECO:0000256" key="2">
    <source>
        <dbReference type="ARBA" id="ARBA00008337"/>
    </source>
</evidence>
<dbReference type="Proteomes" id="UP000247233">
    <property type="component" value="Unassembled WGS sequence"/>
</dbReference>
<keyword evidence="5" id="KW-0752">Steroid biosynthesis</keyword>
<keyword evidence="9 13" id="KW-0472">Membrane</keyword>
<evidence type="ECO:0000256" key="5">
    <source>
        <dbReference type="ARBA" id="ARBA00022955"/>
    </source>
</evidence>
<dbReference type="Pfam" id="PF05241">
    <property type="entry name" value="EBP"/>
    <property type="match status" value="1"/>
</dbReference>
<evidence type="ECO:0000256" key="11">
    <source>
        <dbReference type="ARBA" id="ARBA00023221"/>
    </source>
</evidence>
<evidence type="ECO:0000256" key="7">
    <source>
        <dbReference type="ARBA" id="ARBA00023011"/>
    </source>
</evidence>
<dbReference type="GO" id="GO:0047750">
    <property type="term" value="F:cholestenol delta-isomerase activity"/>
    <property type="evidence" value="ECO:0007669"/>
    <property type="project" value="InterPro"/>
</dbReference>
<name>A0A317WRV8_9EURO</name>
<dbReference type="VEuPathDB" id="FungiDB:BO70DRAFT_360631"/>
<dbReference type="AlphaFoldDB" id="A0A317WRV8"/>
<keyword evidence="7" id="KW-0756">Sterol biosynthesis</keyword>
<dbReference type="PROSITE" id="PS51751">
    <property type="entry name" value="EXPERA"/>
    <property type="match status" value="1"/>
</dbReference>
<dbReference type="STRING" id="1448321.A0A317WRV8"/>
<dbReference type="GeneID" id="37065067"/>
<feature type="transmembrane region" description="Helical" evidence="15">
    <location>
        <begin position="61"/>
        <end position="82"/>
    </location>
</feature>
<dbReference type="RefSeq" id="XP_025401142.1">
    <property type="nucleotide sequence ID" value="XM_025542830.1"/>
</dbReference>
<evidence type="ECO:0000256" key="6">
    <source>
        <dbReference type="ARBA" id="ARBA00022989"/>
    </source>
</evidence>
<evidence type="ECO:0000256" key="8">
    <source>
        <dbReference type="ARBA" id="ARBA00023098"/>
    </source>
</evidence>
<keyword evidence="10" id="KW-1207">Sterol metabolism</keyword>
<keyword evidence="18" id="KW-1185">Reference proteome</keyword>
<sequence>MASTTAHPYYPPGIEIAGYVANTYDAWTLVAIFAAGCAVIFSITSLAVLKARPQTPRGDLYTILWFVLCGFIHFIFEGYYTLNYTRMGRLTTIFGQLWKEYSLSDSRYLFPDAFVLSMETITAFCWGPLSFLLPYLITTDHHLRYPLQGVVSLGQLYGDVLYYATAGFDERVFGRSYSRPEASYFWGYFVFCNAFWIVVPAWLLWESIVVSGRAHAALKEKENEKEKGKGKTKKVVRIATGGRERKKKA</sequence>
<dbReference type="OrthoDB" id="58557at2759"/>
<dbReference type="GO" id="GO:0016020">
    <property type="term" value="C:membrane"/>
    <property type="evidence" value="ECO:0007669"/>
    <property type="project" value="UniProtKB-SubCell"/>
</dbReference>
<dbReference type="InterPro" id="IPR033118">
    <property type="entry name" value="EXPERA"/>
</dbReference>
<comment type="similarity">
    <text evidence="2">Belongs to the EBP family.</text>
</comment>
<evidence type="ECO:0000259" key="16">
    <source>
        <dbReference type="PROSITE" id="PS51751"/>
    </source>
</evidence>
<feature type="transmembrane region" description="Helical" evidence="15">
    <location>
        <begin position="185"/>
        <end position="205"/>
    </location>
</feature>
<feature type="transmembrane region" description="Helical" evidence="15">
    <location>
        <begin position="113"/>
        <end position="133"/>
    </location>
</feature>
<evidence type="ECO:0000256" key="10">
    <source>
        <dbReference type="ARBA" id="ARBA00023166"/>
    </source>
</evidence>
<feature type="transmembrane region" description="Helical" evidence="15">
    <location>
        <begin position="26"/>
        <end position="49"/>
    </location>
</feature>
<keyword evidence="6 13" id="KW-1133">Transmembrane helix</keyword>
<proteinExistence type="inferred from homology"/>
<evidence type="ECO:0000256" key="14">
    <source>
        <dbReference type="SAM" id="MobiDB-lite"/>
    </source>
</evidence>
<keyword evidence="4 13" id="KW-0812">Transmembrane</keyword>
<dbReference type="EMBL" id="MSFL01000007">
    <property type="protein sequence ID" value="PWY86910.1"/>
    <property type="molecule type" value="Genomic_DNA"/>
</dbReference>
<evidence type="ECO:0000256" key="4">
    <source>
        <dbReference type="ARBA" id="ARBA00022692"/>
    </source>
</evidence>
<reference evidence="17 18" key="1">
    <citation type="submission" date="2016-12" db="EMBL/GenBank/DDBJ databases">
        <title>The genomes of Aspergillus section Nigri reveals drivers in fungal speciation.</title>
        <authorList>
            <consortium name="DOE Joint Genome Institute"/>
            <person name="Vesth T.C."/>
            <person name="Nybo J."/>
            <person name="Theobald S."/>
            <person name="Brandl J."/>
            <person name="Frisvad J.C."/>
            <person name="Nielsen K.F."/>
            <person name="Lyhne E.K."/>
            <person name="Kogle M.E."/>
            <person name="Kuo A."/>
            <person name="Riley R."/>
            <person name="Clum A."/>
            <person name="Nolan M."/>
            <person name="Lipzen A."/>
            <person name="Salamov A."/>
            <person name="Henrissat B."/>
            <person name="Wiebenga A."/>
            <person name="De Vries R.P."/>
            <person name="Grigoriev I.V."/>
            <person name="Mortensen U.H."/>
            <person name="Andersen M.R."/>
            <person name="Baker S.E."/>
        </authorList>
    </citation>
    <scope>NUCLEOTIDE SEQUENCE [LARGE SCALE GENOMIC DNA]</scope>
    <source>
        <strain evidence="17 18">CBS 117.55</strain>
    </source>
</reference>
<keyword evidence="8" id="KW-0443">Lipid metabolism</keyword>
<evidence type="ECO:0000313" key="17">
    <source>
        <dbReference type="EMBL" id="PWY86910.1"/>
    </source>
</evidence>
<organism evidence="17 18">
    <name type="scientific">Aspergillus heteromorphus CBS 117.55</name>
    <dbReference type="NCBI Taxonomy" id="1448321"/>
    <lineage>
        <taxon>Eukaryota</taxon>
        <taxon>Fungi</taxon>
        <taxon>Dikarya</taxon>
        <taxon>Ascomycota</taxon>
        <taxon>Pezizomycotina</taxon>
        <taxon>Eurotiomycetes</taxon>
        <taxon>Eurotiomycetidae</taxon>
        <taxon>Eurotiales</taxon>
        <taxon>Aspergillaceae</taxon>
        <taxon>Aspergillus</taxon>
        <taxon>Aspergillus subgen. Circumdati</taxon>
    </lineage>
</organism>
<feature type="compositionally biased region" description="Basic and acidic residues" evidence="14">
    <location>
        <begin position="220"/>
        <end position="229"/>
    </location>
</feature>
<protein>
    <submittedName>
        <fullName evidence="17">EBDP4, emopamil-binding protein</fullName>
    </submittedName>
</protein>
<comment type="subcellular location">
    <subcellularLocation>
        <location evidence="1">Membrane</location>
        <topology evidence="1">Multi-pass membrane protein</topology>
    </subcellularLocation>
</comment>
<feature type="region of interest" description="Disordered" evidence="14">
    <location>
        <begin position="220"/>
        <end position="249"/>
    </location>
</feature>
<dbReference type="InterPro" id="IPR007905">
    <property type="entry name" value="EBP"/>
</dbReference>
<evidence type="ECO:0000313" key="18">
    <source>
        <dbReference type="Proteomes" id="UP000247233"/>
    </source>
</evidence>
<feature type="domain" description="EXPERA" evidence="16">
    <location>
        <begin position="58"/>
        <end position="204"/>
    </location>
</feature>
<gene>
    <name evidence="17" type="ORF">BO70DRAFT_360631</name>
</gene>
<comment type="caution">
    <text evidence="17">The sequence shown here is derived from an EMBL/GenBank/DDBJ whole genome shotgun (WGS) entry which is preliminary data.</text>
</comment>
<dbReference type="PANTHER" id="PTHR14207">
    <property type="entry name" value="STEROL ISOMERASE"/>
    <property type="match status" value="1"/>
</dbReference>
<dbReference type="GO" id="GO:0016126">
    <property type="term" value="P:sterol biosynthetic process"/>
    <property type="evidence" value="ECO:0007669"/>
    <property type="project" value="UniProtKB-KW"/>
</dbReference>
<evidence type="ECO:0000256" key="12">
    <source>
        <dbReference type="ARBA" id="ARBA00023235"/>
    </source>
</evidence>
<keyword evidence="11" id="KW-0753">Steroid metabolism</keyword>
<evidence type="ECO:0000256" key="15">
    <source>
        <dbReference type="SAM" id="Phobius"/>
    </source>
</evidence>
<keyword evidence="3" id="KW-0444">Lipid biosynthesis</keyword>
<evidence type="ECO:0000256" key="9">
    <source>
        <dbReference type="ARBA" id="ARBA00023136"/>
    </source>
</evidence>
<dbReference type="PANTHER" id="PTHR14207:SF0">
    <property type="entry name" value="3-BETA-HYDROXYSTEROID-DELTA(8),DELTA(7)-ISOMERASE"/>
    <property type="match status" value="1"/>
</dbReference>
<evidence type="ECO:0000256" key="1">
    <source>
        <dbReference type="ARBA" id="ARBA00004141"/>
    </source>
</evidence>
<evidence type="ECO:0000256" key="13">
    <source>
        <dbReference type="PROSITE-ProRule" id="PRU01087"/>
    </source>
</evidence>
<evidence type="ECO:0000256" key="3">
    <source>
        <dbReference type="ARBA" id="ARBA00022516"/>
    </source>
</evidence>
<dbReference type="GO" id="GO:0005783">
    <property type="term" value="C:endoplasmic reticulum"/>
    <property type="evidence" value="ECO:0007669"/>
    <property type="project" value="TreeGrafter"/>
</dbReference>
<accession>A0A317WRV8</accession>